<reference evidence="2 3" key="2">
    <citation type="journal article" date="2018" name="New Phytol.">
        <title>High intraspecific genome diversity in the model arbuscular mycorrhizal symbiont Rhizophagus irregularis.</title>
        <authorList>
            <person name="Chen E.C.H."/>
            <person name="Morin E."/>
            <person name="Beaudet D."/>
            <person name="Noel J."/>
            <person name="Yildirir G."/>
            <person name="Ndikumana S."/>
            <person name="Charron P."/>
            <person name="St-Onge C."/>
            <person name="Giorgi J."/>
            <person name="Kruger M."/>
            <person name="Marton T."/>
            <person name="Ropars J."/>
            <person name="Grigoriev I.V."/>
            <person name="Hainaut M."/>
            <person name="Henrissat B."/>
            <person name="Roux C."/>
            <person name="Martin F."/>
            <person name="Corradi N."/>
        </authorList>
    </citation>
    <scope>NUCLEOTIDE SEQUENCE [LARGE SCALE GENOMIC DNA]</scope>
    <source>
        <strain evidence="2 3">DAOM 197198</strain>
    </source>
</reference>
<dbReference type="Gene3D" id="3.50.50.60">
    <property type="entry name" value="FAD/NAD(P)-binding domain"/>
    <property type="match status" value="1"/>
</dbReference>
<evidence type="ECO:0000256" key="1">
    <source>
        <dbReference type="SAM" id="Phobius"/>
    </source>
</evidence>
<reference evidence="2 3" key="1">
    <citation type="journal article" date="2013" name="Proc. Natl. Acad. Sci. U.S.A.">
        <title>Genome of an arbuscular mycorrhizal fungus provides insight into the oldest plant symbiosis.</title>
        <authorList>
            <person name="Tisserant E."/>
            <person name="Malbreil M."/>
            <person name="Kuo A."/>
            <person name="Kohler A."/>
            <person name="Symeonidi A."/>
            <person name="Balestrini R."/>
            <person name="Charron P."/>
            <person name="Duensing N."/>
            <person name="Frei Dit Frey N."/>
            <person name="Gianinazzi-Pearson V."/>
            <person name="Gilbert L.B."/>
            <person name="Handa Y."/>
            <person name="Herr J.R."/>
            <person name="Hijri M."/>
            <person name="Koul R."/>
            <person name="Kawaguchi M."/>
            <person name="Krajinski F."/>
            <person name="Lammers P.J."/>
            <person name="Masclaux F.G."/>
            <person name="Murat C."/>
            <person name="Morin E."/>
            <person name="Ndikumana S."/>
            <person name="Pagni M."/>
            <person name="Petitpierre D."/>
            <person name="Requena N."/>
            <person name="Rosikiewicz P."/>
            <person name="Riley R."/>
            <person name="Saito K."/>
            <person name="San Clemente H."/>
            <person name="Shapiro H."/>
            <person name="van Tuinen D."/>
            <person name="Becard G."/>
            <person name="Bonfante P."/>
            <person name="Paszkowski U."/>
            <person name="Shachar-Hill Y.Y."/>
            <person name="Tuskan G.A."/>
            <person name="Young P.W."/>
            <person name="Sanders I.R."/>
            <person name="Henrissat B."/>
            <person name="Rensing S.A."/>
            <person name="Grigoriev I.V."/>
            <person name="Corradi N."/>
            <person name="Roux C."/>
            <person name="Martin F."/>
        </authorList>
    </citation>
    <scope>NUCLEOTIDE SEQUENCE [LARGE SCALE GENOMIC DNA]</scope>
    <source>
        <strain evidence="2 3">DAOM 197198</strain>
    </source>
</reference>
<keyword evidence="3" id="KW-1185">Reference proteome</keyword>
<dbReference type="EMBL" id="AUPC02000127">
    <property type="protein sequence ID" value="POG69965.1"/>
    <property type="molecule type" value="Genomic_DNA"/>
</dbReference>
<protein>
    <submittedName>
        <fullName evidence="2">Uncharacterized protein</fullName>
    </submittedName>
</protein>
<accession>A0A2P4PX66</accession>
<organism evidence="2 3">
    <name type="scientific">Rhizophagus irregularis (strain DAOM 181602 / DAOM 197198 / MUCL 43194)</name>
    <name type="common">Arbuscular mycorrhizal fungus</name>
    <name type="synonym">Glomus intraradices</name>
    <dbReference type="NCBI Taxonomy" id="747089"/>
    <lineage>
        <taxon>Eukaryota</taxon>
        <taxon>Fungi</taxon>
        <taxon>Fungi incertae sedis</taxon>
        <taxon>Mucoromycota</taxon>
        <taxon>Glomeromycotina</taxon>
        <taxon>Glomeromycetes</taxon>
        <taxon>Glomerales</taxon>
        <taxon>Glomeraceae</taxon>
        <taxon>Rhizophagus</taxon>
    </lineage>
</organism>
<name>A0A2P4PX66_RHIID</name>
<dbReference type="AlphaFoldDB" id="A0A2P4PX66"/>
<keyword evidence="1" id="KW-1133">Transmembrane helix</keyword>
<keyword evidence="1" id="KW-0812">Transmembrane</keyword>
<gene>
    <name evidence="2" type="ORF">GLOIN_2v1621365</name>
</gene>
<dbReference type="Proteomes" id="UP000018888">
    <property type="component" value="Unassembled WGS sequence"/>
</dbReference>
<evidence type="ECO:0000313" key="2">
    <source>
        <dbReference type="EMBL" id="POG69965.1"/>
    </source>
</evidence>
<sequence length="60" mass="6768">MQQKVPTVIIIGAGLGGLTFYHALIKNKDKKEFKVKIFERESGPQGIRINILCNHSLNIF</sequence>
<comment type="caution">
    <text evidence="2">The sequence shown here is derived from an EMBL/GenBank/DDBJ whole genome shotgun (WGS) entry which is preliminary data.</text>
</comment>
<dbReference type="Pfam" id="PF13450">
    <property type="entry name" value="NAD_binding_8"/>
    <property type="match status" value="1"/>
</dbReference>
<feature type="transmembrane region" description="Helical" evidence="1">
    <location>
        <begin position="6"/>
        <end position="24"/>
    </location>
</feature>
<dbReference type="InterPro" id="IPR036188">
    <property type="entry name" value="FAD/NAD-bd_sf"/>
</dbReference>
<keyword evidence="1" id="KW-0472">Membrane</keyword>
<evidence type="ECO:0000313" key="3">
    <source>
        <dbReference type="Proteomes" id="UP000018888"/>
    </source>
</evidence>
<dbReference type="SUPFAM" id="SSF51905">
    <property type="entry name" value="FAD/NAD(P)-binding domain"/>
    <property type="match status" value="1"/>
</dbReference>
<proteinExistence type="predicted"/>